<dbReference type="PIRSF" id="PIRSF016578">
    <property type="entry name" value="HsaA"/>
    <property type="match status" value="1"/>
</dbReference>
<dbReference type="Gene3D" id="1.20.140.10">
    <property type="entry name" value="Butyryl-CoA Dehydrogenase, subunit A, domain 3"/>
    <property type="match status" value="1"/>
</dbReference>
<evidence type="ECO:0000256" key="1">
    <source>
        <dbReference type="ARBA" id="ARBA00023002"/>
    </source>
</evidence>
<evidence type="ECO:0000259" key="4">
    <source>
        <dbReference type="Pfam" id="PF08028"/>
    </source>
</evidence>
<dbReference type="Pfam" id="PF02771">
    <property type="entry name" value="Acyl-CoA_dh_N"/>
    <property type="match status" value="1"/>
</dbReference>
<dbReference type="InterPro" id="IPR009100">
    <property type="entry name" value="AcylCoA_DH/oxidase_NM_dom_sf"/>
</dbReference>
<name>A0A939BYH5_9ACTN</name>
<comment type="caution">
    <text evidence="5">The sequence shown here is derived from an EMBL/GenBank/DDBJ whole genome shotgun (WGS) entry which is preliminary data.</text>
</comment>
<dbReference type="GO" id="GO:0050660">
    <property type="term" value="F:flavin adenine dinucleotide binding"/>
    <property type="evidence" value="ECO:0007669"/>
    <property type="project" value="InterPro"/>
</dbReference>
<evidence type="ECO:0000313" key="5">
    <source>
        <dbReference type="EMBL" id="MBM9460348.1"/>
    </source>
</evidence>
<dbReference type="Gene3D" id="2.40.110.10">
    <property type="entry name" value="Butyryl-CoA Dehydrogenase, subunit A, domain 2"/>
    <property type="match status" value="1"/>
</dbReference>
<sequence length="411" mass="44496">MSAGATRLDAGKPTLLERARKLAPAISARAEETEALRHVHDDSLHEMIDAGLTRALQPARFGGEEASPVDFFEAATEISKACTSTGWILMLLGVHSWELAHMSPELNDEIFGADPTNLISSSYNMQGNKAVRVPGGFRLSGSWKSSSGIHHAAWVVVGADVPGAESPYNFYVPIEDTTVIDDWHTLGLAGTGSRTVAVDDVFVPDHRAIDRGILYSGYGPGLKHFTSPLYRIPHVHIYTTVSALPALGTGWRFYEEFKAAYTKSATVSRSLSGDRLMLVRLAEARGALSAAETVTRARLEEAYDAAVRGDSLSPVEIAQAQYDIAQNGKAGMFVANTLFPTLRPNAVYRSNLMQRLYRDLIVARQHGTSNSDAQAEPLAMIDLGLAGGHILSPPPEERAAAKRRAEELGYL</sequence>
<keyword evidence="6" id="KW-1185">Reference proteome</keyword>
<feature type="compositionally biased region" description="Basic and acidic residues" evidence="2">
    <location>
        <begin position="395"/>
        <end position="411"/>
    </location>
</feature>
<dbReference type="InterPro" id="IPR013786">
    <property type="entry name" value="AcylCoA_DH/ox_N"/>
</dbReference>
<dbReference type="Proteomes" id="UP000663791">
    <property type="component" value="Unassembled WGS sequence"/>
</dbReference>
<feature type="domain" description="Acyl-CoA dehydrogenase C-terminal" evidence="4">
    <location>
        <begin position="242"/>
        <end position="367"/>
    </location>
</feature>
<evidence type="ECO:0008006" key="7">
    <source>
        <dbReference type="Google" id="ProtNLM"/>
    </source>
</evidence>
<feature type="region of interest" description="Disordered" evidence="2">
    <location>
        <begin position="392"/>
        <end position="411"/>
    </location>
</feature>
<dbReference type="GO" id="GO:0016627">
    <property type="term" value="F:oxidoreductase activity, acting on the CH-CH group of donors"/>
    <property type="evidence" value="ECO:0007669"/>
    <property type="project" value="InterPro"/>
</dbReference>
<accession>A0A939BYH5</accession>
<dbReference type="InterPro" id="IPR036250">
    <property type="entry name" value="AcylCo_DH-like_C"/>
</dbReference>
<dbReference type="SUPFAM" id="SSF47203">
    <property type="entry name" value="Acyl-CoA dehydrogenase C-terminal domain-like"/>
    <property type="match status" value="1"/>
</dbReference>
<dbReference type="EMBL" id="JAERTX010000008">
    <property type="protein sequence ID" value="MBM9460348.1"/>
    <property type="molecule type" value="Genomic_DNA"/>
</dbReference>
<dbReference type="Pfam" id="PF08028">
    <property type="entry name" value="Acyl-CoA_dh_2"/>
    <property type="match status" value="1"/>
</dbReference>
<reference evidence="5" key="1">
    <citation type="submission" date="2021-01" db="EMBL/GenBank/DDBJ databases">
        <title>Novel species in genus Nocardioides.</title>
        <authorList>
            <person name="Zhang G."/>
        </authorList>
    </citation>
    <scope>NUCLEOTIDE SEQUENCE</scope>
    <source>
        <strain evidence="5">Zg-536</strain>
    </source>
</reference>
<protein>
    <recommendedName>
        <fullName evidence="7">Acyl-CoA dehydrogenase</fullName>
    </recommendedName>
</protein>
<dbReference type="AlphaFoldDB" id="A0A939BYH5"/>
<dbReference type="SUPFAM" id="SSF56645">
    <property type="entry name" value="Acyl-CoA dehydrogenase NM domain-like"/>
    <property type="match status" value="1"/>
</dbReference>
<evidence type="ECO:0000256" key="2">
    <source>
        <dbReference type="SAM" id="MobiDB-lite"/>
    </source>
</evidence>
<organism evidence="5 6">
    <name type="scientific">Nocardioides faecalis</name>
    <dbReference type="NCBI Taxonomy" id="2803858"/>
    <lineage>
        <taxon>Bacteria</taxon>
        <taxon>Bacillati</taxon>
        <taxon>Actinomycetota</taxon>
        <taxon>Actinomycetes</taxon>
        <taxon>Propionibacteriales</taxon>
        <taxon>Nocardioidaceae</taxon>
        <taxon>Nocardioides</taxon>
    </lineage>
</organism>
<dbReference type="InterPro" id="IPR037069">
    <property type="entry name" value="AcylCoA_DH/ox_N_sf"/>
</dbReference>
<dbReference type="InterPro" id="IPR046373">
    <property type="entry name" value="Acyl-CoA_Oxase/DH_mid-dom_sf"/>
</dbReference>
<gene>
    <name evidence="5" type="ORF">JK386_10575</name>
</gene>
<dbReference type="RefSeq" id="WP_205291657.1">
    <property type="nucleotide sequence ID" value="NZ_CP074406.1"/>
</dbReference>
<evidence type="ECO:0000313" key="6">
    <source>
        <dbReference type="Proteomes" id="UP000663791"/>
    </source>
</evidence>
<dbReference type="InterPro" id="IPR013107">
    <property type="entry name" value="Acyl-CoA_DH_C"/>
</dbReference>
<keyword evidence="1" id="KW-0560">Oxidoreductase</keyword>
<evidence type="ECO:0000259" key="3">
    <source>
        <dbReference type="Pfam" id="PF02771"/>
    </source>
</evidence>
<proteinExistence type="predicted"/>
<feature type="domain" description="Acyl-CoA dehydrogenase/oxidase N-terminal" evidence="3">
    <location>
        <begin position="20"/>
        <end position="91"/>
    </location>
</feature>
<dbReference type="Gene3D" id="1.10.540.10">
    <property type="entry name" value="Acyl-CoA dehydrogenase/oxidase, N-terminal domain"/>
    <property type="match status" value="1"/>
</dbReference>